<name>A0A0W8F4W4_9ZZZZ</name>
<gene>
    <name evidence="2" type="ORF">ASZ90_014451</name>
</gene>
<dbReference type="InterPro" id="IPR035093">
    <property type="entry name" value="RelE/ParE_toxin_dom_sf"/>
</dbReference>
<dbReference type="InterPro" id="IPR007712">
    <property type="entry name" value="RelE/ParE_toxin"/>
</dbReference>
<evidence type="ECO:0000256" key="1">
    <source>
        <dbReference type="ARBA" id="ARBA00022649"/>
    </source>
</evidence>
<dbReference type="Pfam" id="PF15738">
    <property type="entry name" value="YafQ_toxin"/>
    <property type="match status" value="1"/>
</dbReference>
<dbReference type="NCBIfam" id="TIGR02385">
    <property type="entry name" value="RelE_StbE"/>
    <property type="match status" value="1"/>
</dbReference>
<sequence>MRRLIWAKAFRRALKRIVKQRPDILPKVEKALRLLAEDPFHPELHSHKLKGQLERMWACSIDYDNRILFMFLKNPDSGADDVLLVSMGTHQEVY</sequence>
<organism evidence="2">
    <name type="scientific">hydrocarbon metagenome</name>
    <dbReference type="NCBI Taxonomy" id="938273"/>
    <lineage>
        <taxon>unclassified sequences</taxon>
        <taxon>metagenomes</taxon>
        <taxon>ecological metagenomes</taxon>
    </lineage>
</organism>
<keyword evidence="1" id="KW-1277">Toxin-antitoxin system</keyword>
<comment type="caution">
    <text evidence="2">The sequence shown here is derived from an EMBL/GenBank/DDBJ whole genome shotgun (WGS) entry which is preliminary data.</text>
</comment>
<accession>A0A0W8F4W4</accession>
<reference evidence="2" key="1">
    <citation type="journal article" date="2015" name="Proc. Natl. Acad. Sci. U.S.A.">
        <title>Networks of energetic and metabolic interactions define dynamics in microbial communities.</title>
        <authorList>
            <person name="Embree M."/>
            <person name="Liu J.K."/>
            <person name="Al-Bassam M.M."/>
            <person name="Zengler K."/>
        </authorList>
    </citation>
    <scope>NUCLEOTIDE SEQUENCE</scope>
</reference>
<evidence type="ECO:0000313" key="2">
    <source>
        <dbReference type="EMBL" id="KUG15943.1"/>
    </source>
</evidence>
<protein>
    <submittedName>
        <fullName evidence="2">Higb toxin protein</fullName>
    </submittedName>
</protein>
<dbReference type="Gene3D" id="3.30.2310.20">
    <property type="entry name" value="RelE-like"/>
    <property type="match status" value="1"/>
</dbReference>
<proteinExistence type="predicted"/>
<dbReference type="SUPFAM" id="SSF143011">
    <property type="entry name" value="RelE-like"/>
    <property type="match status" value="1"/>
</dbReference>
<dbReference type="AlphaFoldDB" id="A0A0W8F4W4"/>
<dbReference type="InterPro" id="IPR004386">
    <property type="entry name" value="Toxin_YafQ-like"/>
</dbReference>
<dbReference type="EMBL" id="LNQE01001520">
    <property type="protein sequence ID" value="KUG15943.1"/>
    <property type="molecule type" value="Genomic_DNA"/>
</dbReference>